<comment type="similarity">
    <text evidence="1">Belongs to the indoleamine 2,3-dioxygenase family.</text>
</comment>
<evidence type="ECO:0000256" key="6">
    <source>
        <dbReference type="ARBA" id="ARBA00023002"/>
    </source>
</evidence>
<dbReference type="GO" id="GO:0033754">
    <property type="term" value="F:indoleamine 2,3-dioxygenase activity"/>
    <property type="evidence" value="ECO:0007669"/>
    <property type="project" value="TreeGrafter"/>
</dbReference>
<keyword evidence="5" id="KW-0223">Dioxygenase</keyword>
<keyword evidence="6" id="KW-0560">Oxidoreductase</keyword>
<dbReference type="EMBL" id="OW240914">
    <property type="protein sequence ID" value="CAH2275003.1"/>
    <property type="molecule type" value="Genomic_DNA"/>
</dbReference>
<dbReference type="InterPro" id="IPR000898">
    <property type="entry name" value="Indolamine_dOase"/>
</dbReference>
<keyword evidence="3 9" id="KW-0479">Metal-binding</keyword>
<dbReference type="Proteomes" id="UP001295444">
    <property type="component" value="Chromosome 03"/>
</dbReference>
<protein>
    <submittedName>
        <fullName evidence="10">Indoleamine 2,3-dioxygenase 2, partial</fullName>
    </submittedName>
</protein>
<dbReference type="GO" id="GO:0002376">
    <property type="term" value="P:immune system process"/>
    <property type="evidence" value="ECO:0007669"/>
    <property type="project" value="UniProtKB-KW"/>
</dbReference>
<dbReference type="Pfam" id="PF01231">
    <property type="entry name" value="IDO"/>
    <property type="match status" value="1"/>
</dbReference>
<dbReference type="PANTHER" id="PTHR28657:SF4">
    <property type="entry name" value="INDOLEAMINE 2,3-DIOXYGENASE 2"/>
    <property type="match status" value="1"/>
</dbReference>
<evidence type="ECO:0000256" key="2">
    <source>
        <dbReference type="ARBA" id="ARBA00022617"/>
    </source>
</evidence>
<dbReference type="Gene3D" id="1.20.58.480">
    <property type="match status" value="1"/>
</dbReference>
<keyword evidence="2 9" id="KW-0349">Heme</keyword>
<evidence type="ECO:0000256" key="4">
    <source>
        <dbReference type="ARBA" id="ARBA00022859"/>
    </source>
</evidence>
<dbReference type="GO" id="GO:0034354">
    <property type="term" value="P:'de novo' NAD+ biosynthetic process from L-tryptophan"/>
    <property type="evidence" value="ECO:0007669"/>
    <property type="project" value="TreeGrafter"/>
</dbReference>
<evidence type="ECO:0000256" key="9">
    <source>
        <dbReference type="PIRSR" id="PIRSR600898-1"/>
    </source>
</evidence>
<dbReference type="PANTHER" id="PTHR28657">
    <property type="entry name" value="INDOLEAMINE 2,3-DIOXYGENASE"/>
    <property type="match status" value="1"/>
</dbReference>
<feature type="binding site" description="proximal binding residue" evidence="9">
    <location>
        <position position="304"/>
    </location>
    <ligand>
        <name>heme b</name>
        <dbReference type="ChEBI" id="CHEBI:60344"/>
    </ligand>
    <ligandPart>
        <name>Fe</name>
        <dbReference type="ChEBI" id="CHEBI:18248"/>
    </ligandPart>
</feature>
<dbReference type="InterPro" id="IPR037217">
    <property type="entry name" value="Trp/Indoleamine_2_3_dOase-like"/>
</dbReference>
<dbReference type="FunFam" id="1.20.58.480:FF:000003">
    <property type="entry name" value="Indoleamine 2,3-dioxygenase 1"/>
    <property type="match status" value="1"/>
</dbReference>
<evidence type="ECO:0000256" key="8">
    <source>
        <dbReference type="ARBA" id="ARBA00023079"/>
    </source>
</evidence>
<keyword evidence="7 9" id="KW-0408">Iron</keyword>
<dbReference type="GO" id="GO:0004833">
    <property type="term" value="F:L-tryptophan 2,3-dioxygenase activity"/>
    <property type="evidence" value="ECO:0007669"/>
    <property type="project" value="TreeGrafter"/>
</dbReference>
<dbReference type="GO" id="GO:0046872">
    <property type="term" value="F:metal ion binding"/>
    <property type="evidence" value="ECO:0007669"/>
    <property type="project" value="UniProtKB-KW"/>
</dbReference>
<gene>
    <name evidence="10" type="ORF">PECUL_23A013153</name>
</gene>
<sequence length="367" mass="40747">MDIAENLTLLIETKKLRKEVMQMPQLGLEHLTDKREVILARVLLSHIVMGYVWQDGEQGAIKVLPQALAVPYYQISKVLGLPLIMVHSDFVLANWKQKDRLGTMTIENLSTIVSLPGGESLQGFVLVTLLVEVAAIPGVKAVIQAVKALLCEERQTLLQAMRDIAQSINKMGEALQLMYDYVDSDVYYNKIRIFLSGWKDNPSMPDGLIYEGASDDPLFFSGGSAAQSSVFHVYDELFGIHHQPESSNFLLKMRQYMPPAHNNFIEWVKGVPKLPEYVQRSGDLDLTSAFNLCITTLTEVRSLHIRIVSKYVTSAGARARKKELLAGSGGQQMQERGTGGSLAMAFLKSVRDTCKEGLLQNNTAADC</sequence>
<evidence type="ECO:0000256" key="5">
    <source>
        <dbReference type="ARBA" id="ARBA00022964"/>
    </source>
</evidence>
<reference evidence="10" key="1">
    <citation type="submission" date="2022-03" db="EMBL/GenBank/DDBJ databases">
        <authorList>
            <person name="Alioto T."/>
            <person name="Alioto T."/>
            <person name="Gomez Garrido J."/>
        </authorList>
    </citation>
    <scope>NUCLEOTIDE SEQUENCE</scope>
</reference>
<organism evidence="10 11">
    <name type="scientific">Pelobates cultripes</name>
    <name type="common">Western spadefoot toad</name>
    <dbReference type="NCBI Taxonomy" id="61616"/>
    <lineage>
        <taxon>Eukaryota</taxon>
        <taxon>Metazoa</taxon>
        <taxon>Chordata</taxon>
        <taxon>Craniata</taxon>
        <taxon>Vertebrata</taxon>
        <taxon>Euteleostomi</taxon>
        <taxon>Amphibia</taxon>
        <taxon>Batrachia</taxon>
        <taxon>Anura</taxon>
        <taxon>Pelobatoidea</taxon>
        <taxon>Pelobatidae</taxon>
        <taxon>Pelobates</taxon>
    </lineage>
</organism>
<evidence type="ECO:0000256" key="3">
    <source>
        <dbReference type="ARBA" id="ARBA00022723"/>
    </source>
</evidence>
<evidence type="ECO:0000256" key="1">
    <source>
        <dbReference type="ARBA" id="ARBA00007119"/>
    </source>
</evidence>
<proteinExistence type="inferred from homology"/>
<keyword evidence="4" id="KW-0391">Immunity</keyword>
<dbReference type="GO" id="GO:0020037">
    <property type="term" value="F:heme binding"/>
    <property type="evidence" value="ECO:0007669"/>
    <property type="project" value="InterPro"/>
</dbReference>
<dbReference type="SUPFAM" id="SSF140959">
    <property type="entry name" value="Indolic compounds 2,3-dioxygenase-like"/>
    <property type="match status" value="1"/>
</dbReference>
<keyword evidence="11" id="KW-1185">Reference proteome</keyword>
<evidence type="ECO:0000313" key="10">
    <source>
        <dbReference type="EMBL" id="CAH2275003.1"/>
    </source>
</evidence>
<dbReference type="AlphaFoldDB" id="A0AAD1RQW1"/>
<dbReference type="GO" id="GO:0005737">
    <property type="term" value="C:cytoplasm"/>
    <property type="evidence" value="ECO:0007669"/>
    <property type="project" value="TreeGrafter"/>
</dbReference>
<keyword evidence="8" id="KW-0823">Tryptophan catabolism</keyword>
<name>A0AAD1RQW1_PELCU</name>
<evidence type="ECO:0000313" key="11">
    <source>
        <dbReference type="Proteomes" id="UP001295444"/>
    </source>
</evidence>
<evidence type="ECO:0000256" key="7">
    <source>
        <dbReference type="ARBA" id="ARBA00023004"/>
    </source>
</evidence>
<dbReference type="GO" id="GO:0019441">
    <property type="term" value="P:L-tryptophan catabolic process to kynurenine"/>
    <property type="evidence" value="ECO:0007669"/>
    <property type="project" value="InterPro"/>
</dbReference>
<accession>A0AAD1RQW1</accession>